<proteinExistence type="predicted"/>
<evidence type="ECO:0000313" key="1">
    <source>
        <dbReference type="EMBL" id="ARM74780.1"/>
    </source>
</evidence>
<dbReference type="AlphaFoldDB" id="A0A1W6JX26"/>
<accession>A0A1W6JX26</accession>
<keyword evidence="2" id="KW-1185">Reference proteome</keyword>
<protein>
    <submittedName>
        <fullName evidence="1">Uncharacterized protein</fullName>
    </submittedName>
</protein>
<dbReference type="GeneID" id="41589499"/>
<name>A0A1W6JX26_9CREN</name>
<reference evidence="1 2" key="1">
    <citation type="submission" date="2017-03" db="EMBL/GenBank/DDBJ databases">
        <title>Sulfur activation and transportation mechanism of thermophilic Archaea Acidianus manzaensis YN-25.</title>
        <authorList>
            <person name="Ma Y."/>
            <person name="Yang Y."/>
            <person name="Xia J."/>
        </authorList>
    </citation>
    <scope>NUCLEOTIDE SEQUENCE [LARGE SCALE GENOMIC DNA]</scope>
    <source>
        <strain evidence="1 2">YN-25</strain>
    </source>
</reference>
<gene>
    <name evidence="1" type="ORF">B6F84_01230</name>
</gene>
<dbReference type="OrthoDB" id="34360at2157"/>
<dbReference type="KEGG" id="aman:B6F84_01230"/>
<dbReference type="EMBL" id="CP020477">
    <property type="protein sequence ID" value="ARM74780.1"/>
    <property type="molecule type" value="Genomic_DNA"/>
</dbReference>
<organism evidence="1 2">
    <name type="scientific">Acidianus manzaensis</name>
    <dbReference type="NCBI Taxonomy" id="282676"/>
    <lineage>
        <taxon>Archaea</taxon>
        <taxon>Thermoproteota</taxon>
        <taxon>Thermoprotei</taxon>
        <taxon>Sulfolobales</taxon>
        <taxon>Sulfolobaceae</taxon>
        <taxon>Acidianus</taxon>
    </lineage>
</organism>
<dbReference type="Proteomes" id="UP000193404">
    <property type="component" value="Chromosome"/>
</dbReference>
<sequence>MSLDITHKFSLFEDGDKILIVNQISPIPKDIISVINKVNSVLIDFNIVYLVPFNGGFFNGKKVREPVLDHLVNTIIQEERGIKEHKNEKEIIYPFV</sequence>
<dbReference type="RefSeq" id="WP_148690532.1">
    <property type="nucleotide sequence ID" value="NZ_CP020477.1"/>
</dbReference>
<evidence type="ECO:0000313" key="2">
    <source>
        <dbReference type="Proteomes" id="UP000193404"/>
    </source>
</evidence>